<comment type="catalytic activity">
    <reaction evidence="8">
        <text>(2R)-2-phosphoglycerate = (2R)-3-phosphoglycerate</text>
        <dbReference type="Rhea" id="RHEA:15901"/>
        <dbReference type="ChEBI" id="CHEBI:58272"/>
        <dbReference type="ChEBI" id="CHEBI:58289"/>
        <dbReference type="EC" id="5.4.2.11"/>
    </reaction>
</comment>
<dbReference type="PROSITE" id="PS00175">
    <property type="entry name" value="PG_MUTASE"/>
    <property type="match status" value="1"/>
</dbReference>
<dbReference type="Pfam" id="PF00300">
    <property type="entry name" value="His_Phos_1"/>
    <property type="match status" value="1"/>
</dbReference>
<name>C7CGZ3_METED</name>
<dbReference type="SMART" id="SM00855">
    <property type="entry name" value="PGAM"/>
    <property type="match status" value="1"/>
</dbReference>
<feature type="active site" description="Tele-phosphohistidine intermediate" evidence="5">
    <location>
        <position position="50"/>
    </location>
</feature>
<evidence type="ECO:0000256" key="7">
    <source>
        <dbReference type="PIRSR" id="PIRSR613078-3"/>
    </source>
</evidence>
<keyword evidence="9" id="KW-0808">Transferase</keyword>
<feature type="binding site" evidence="6">
    <location>
        <begin position="155"/>
        <end position="156"/>
    </location>
    <ligand>
        <name>substrate</name>
    </ligand>
</feature>
<dbReference type="EMBL" id="FP103042">
    <property type="protein sequence ID" value="CAX24333.1"/>
    <property type="molecule type" value="Genomic_DNA"/>
</dbReference>
<keyword evidence="3" id="KW-0324">Glycolysis</keyword>
<dbReference type="Gene3D" id="3.40.50.1240">
    <property type="entry name" value="Phosphoglycerate mutase-like"/>
    <property type="match status" value="1"/>
</dbReference>
<evidence type="ECO:0000313" key="9">
    <source>
        <dbReference type="EMBL" id="CAX24333.1"/>
    </source>
</evidence>
<organism evidence="9 10">
    <name type="scientific">Methylorubrum extorquens (strain DSM 6343 / CIP 106787 / DM4)</name>
    <name type="common">Methylobacterium extorquens</name>
    <dbReference type="NCBI Taxonomy" id="661410"/>
    <lineage>
        <taxon>Bacteria</taxon>
        <taxon>Pseudomonadati</taxon>
        <taxon>Pseudomonadota</taxon>
        <taxon>Alphaproteobacteria</taxon>
        <taxon>Hyphomicrobiales</taxon>
        <taxon>Methylobacteriaceae</taxon>
        <taxon>Methylorubrum</taxon>
    </lineage>
</organism>
<dbReference type="InterPro" id="IPR001345">
    <property type="entry name" value="PG/BPGM_mutase_AS"/>
</dbReference>
<dbReference type="InterPro" id="IPR029033">
    <property type="entry name" value="His_PPase_superfam"/>
</dbReference>
<dbReference type="CDD" id="cd07067">
    <property type="entry name" value="HP_PGM_like"/>
    <property type="match status" value="1"/>
</dbReference>
<comment type="function">
    <text evidence="8">Catalyzes the interconversion of 2-phosphoglycerate and 3-phosphoglycerate.</text>
</comment>
<feature type="binding site" evidence="6">
    <location>
        <begin position="62"/>
        <end position="63"/>
    </location>
    <ligand>
        <name>substrate</name>
    </ligand>
</feature>
<evidence type="ECO:0000256" key="3">
    <source>
        <dbReference type="ARBA" id="ARBA00023152"/>
    </source>
</evidence>
<dbReference type="UniPathway" id="UPA00109">
    <property type="reaction ID" value="UER00186"/>
</dbReference>
<dbReference type="Gene3D" id="3.90.1150.10">
    <property type="entry name" value="Aspartate Aminotransferase, domain 1"/>
    <property type="match status" value="1"/>
</dbReference>
<keyword evidence="2" id="KW-0312">Gluconeogenesis</keyword>
<feature type="binding site" evidence="6">
    <location>
        <begin position="128"/>
        <end position="131"/>
    </location>
    <ligand>
        <name>substrate</name>
    </ligand>
</feature>
<evidence type="ECO:0000256" key="2">
    <source>
        <dbReference type="ARBA" id="ARBA00022432"/>
    </source>
</evidence>
<evidence type="ECO:0000256" key="5">
    <source>
        <dbReference type="PIRSR" id="PIRSR613078-1"/>
    </source>
</evidence>
<evidence type="ECO:0000256" key="1">
    <source>
        <dbReference type="ARBA" id="ARBA00006717"/>
    </source>
</evidence>
<dbReference type="InterPro" id="IPR015424">
    <property type="entry name" value="PyrdxlP-dep_Trfase"/>
</dbReference>
<comment type="similarity">
    <text evidence="1">Belongs to the phosphoglycerate mutase family. BPG-dependent PGAM subfamily.</text>
</comment>
<dbReference type="NCBIfam" id="TIGR01258">
    <property type="entry name" value="pgm_1"/>
    <property type="match status" value="1"/>
</dbReference>
<dbReference type="AlphaFoldDB" id="C7CGZ3"/>
<evidence type="ECO:0000256" key="4">
    <source>
        <dbReference type="ARBA" id="ARBA00023235"/>
    </source>
</evidence>
<dbReference type="InterPro" id="IPR013078">
    <property type="entry name" value="His_Pase_superF_clade-1"/>
</dbReference>
<reference evidence="10" key="1">
    <citation type="journal article" date="2009" name="PLoS ONE">
        <title>Methylobacterium genome sequences: a reference blueprint to investigate microbial metabolism of C1 compounds from natural and industrial sources.</title>
        <authorList>
            <person name="Vuilleumier S."/>
            <person name="Chistoserdova L."/>
            <person name="Lee M.-C."/>
            <person name="Bringel F."/>
            <person name="Lajus A."/>
            <person name="Zhou Y."/>
            <person name="Gourion B."/>
            <person name="Barbe V."/>
            <person name="Chang J."/>
            <person name="Cruveiller S."/>
            <person name="Dossat C."/>
            <person name="Gillett W."/>
            <person name="Gruffaz C."/>
            <person name="Haugen E."/>
            <person name="Hourcade E."/>
            <person name="Levy R."/>
            <person name="Mangenot S."/>
            <person name="Muller E."/>
            <person name="Nadalig T."/>
            <person name="Pagni M."/>
            <person name="Penny C."/>
            <person name="Peyraud R."/>
            <person name="Robinson D.G."/>
            <person name="Roche D."/>
            <person name="Rouy Z."/>
            <person name="Saenampechek C."/>
            <person name="Salvignol G."/>
            <person name="Vallenet D."/>
            <person name="Wu Z."/>
            <person name="Marx C.J."/>
            <person name="Vorholt J.A."/>
            <person name="Olson M.V."/>
            <person name="Kaul R."/>
            <person name="Weissenbach J."/>
            <person name="Medigue C."/>
            <person name="Lidstrom M.E."/>
        </authorList>
    </citation>
    <scope>NUCLEOTIDE SEQUENCE [LARGE SCALE GENOMIC DNA]</scope>
    <source>
        <strain evidence="10">DSM 6343 / CIP 106787 / DM4</strain>
    </source>
</reference>
<dbReference type="InterPro" id="IPR005952">
    <property type="entry name" value="Phosphogly_mut1"/>
</dbReference>
<dbReference type="SUPFAM" id="SSF53254">
    <property type="entry name" value="Phosphoglycerate mutase-like"/>
    <property type="match status" value="1"/>
</dbReference>
<sequence>MAPSYQTSVNKKPFVTEVVRSRRGRKSSLAVSSFAPSVERGAGVLVLVRHGESEFNKQDRFTGLKDPPLTSNGVREAIEVGRTLQASGFHYDVAFTSELKRAQQSLQLILRELHARSVPVFNEAALNERNYGELAGMTRDAARARWGEERVAQWRRSYDVAPPGGESLAMTAGRTLPFFDERIRPLLSLGKRVLVVAHGNSLRSIVMSLDIFATAPSPLTAVAVREALLILQEEPDRQQRLTNLVAFTHREIGAYGGWRPSGSQILPYIVGENARAMTLASALQARGFDIRGIRPPTVPAGTARLRISLTLNVGKDDIRAMLNAVIEETRGDAR</sequence>
<comment type="pathway">
    <text evidence="8">Carbohydrate degradation; glycolysis; pyruvate from D-glyceraldehyde 3-phosphate: step 3/5.</text>
</comment>
<dbReference type="KEGG" id="mdi:METDI2672"/>
<keyword evidence="9" id="KW-0012">Acyltransferase</keyword>
<dbReference type="InterPro" id="IPR015422">
    <property type="entry name" value="PyrdxlP-dep_Trfase_small"/>
</dbReference>
<keyword evidence="9" id="KW-0032">Aminotransferase</keyword>
<evidence type="ECO:0000256" key="8">
    <source>
        <dbReference type="RuleBase" id="RU004512"/>
    </source>
</evidence>
<proteinExistence type="inferred from homology"/>
<protein>
    <recommendedName>
        <fullName evidence="8">2,3-bisphosphoglycerate-dependent phosphoglycerate mutase</fullName>
        <ecNumber evidence="8">5.4.2.11</ecNumber>
    </recommendedName>
</protein>
<dbReference type="GO" id="GO:0004619">
    <property type="term" value="F:phosphoglycerate mutase activity"/>
    <property type="evidence" value="ECO:0007669"/>
    <property type="project" value="UniProtKB-EC"/>
</dbReference>
<feature type="binding site" evidence="6">
    <location>
        <position position="101"/>
    </location>
    <ligand>
        <name>substrate</name>
    </ligand>
</feature>
<evidence type="ECO:0000313" key="10">
    <source>
        <dbReference type="Proteomes" id="UP000008070"/>
    </source>
</evidence>
<feature type="active site" description="Proton donor/acceptor" evidence="5">
    <location>
        <position position="128"/>
    </location>
</feature>
<dbReference type="SUPFAM" id="SSF53383">
    <property type="entry name" value="PLP-dependent transferases"/>
    <property type="match status" value="1"/>
</dbReference>
<keyword evidence="4 9" id="KW-0413">Isomerase</keyword>
<evidence type="ECO:0000256" key="6">
    <source>
        <dbReference type="PIRSR" id="PIRSR613078-2"/>
    </source>
</evidence>
<dbReference type="GO" id="GO:0006094">
    <property type="term" value="P:gluconeogenesis"/>
    <property type="evidence" value="ECO:0007669"/>
    <property type="project" value="UniProtKB-KW"/>
</dbReference>
<feature type="binding site" evidence="6">
    <location>
        <begin position="49"/>
        <end position="56"/>
    </location>
    <ligand>
        <name>substrate</name>
    </ligand>
</feature>
<accession>C7CGZ3</accession>
<feature type="site" description="Transition state stabilizer" evidence="7">
    <location>
        <position position="198"/>
    </location>
</feature>
<dbReference type="HOGENOM" id="CLU_831081_0_0_5"/>
<dbReference type="GO" id="GO:0006096">
    <property type="term" value="P:glycolytic process"/>
    <property type="evidence" value="ECO:0007669"/>
    <property type="project" value="UniProtKB-UniPathway"/>
</dbReference>
<gene>
    <name evidence="9" type="ORF">METD_I2672</name>
</gene>
<dbReference type="Proteomes" id="UP000008070">
    <property type="component" value="Chromosome"/>
</dbReference>
<feature type="binding site" evidence="6">
    <location>
        <begin position="199"/>
        <end position="200"/>
    </location>
    <ligand>
        <name>substrate</name>
    </ligand>
</feature>
<dbReference type="PANTHER" id="PTHR11931">
    <property type="entry name" value="PHOSPHOGLYCERATE MUTASE"/>
    <property type="match status" value="1"/>
</dbReference>
<dbReference type="GO" id="GO:0008483">
    <property type="term" value="F:transaminase activity"/>
    <property type="evidence" value="ECO:0007669"/>
    <property type="project" value="UniProtKB-KW"/>
</dbReference>
<dbReference type="EC" id="5.4.2.11" evidence="8"/>
<dbReference type="GO" id="GO:0016746">
    <property type="term" value="F:acyltransferase activity"/>
    <property type="evidence" value="ECO:0007669"/>
    <property type="project" value="UniProtKB-KW"/>
</dbReference>